<protein>
    <submittedName>
        <fullName evidence="1">Uncharacterized protein</fullName>
    </submittedName>
</protein>
<dbReference type="EMBL" id="LR798305">
    <property type="protein sequence ID" value="CAB5222642.1"/>
    <property type="molecule type" value="Genomic_DNA"/>
</dbReference>
<sequence>MKKAISLTDLIEIQTAFLILYQLVNEVHLSASQFDRKMDCITGRVVLDRVMQSLNAEFEVTA</sequence>
<accession>A0A6J7X0Y1</accession>
<gene>
    <name evidence="1" type="ORF">UFOVP376_15</name>
</gene>
<proteinExistence type="predicted"/>
<name>A0A6J7X0Y1_9CAUD</name>
<evidence type="ECO:0000313" key="1">
    <source>
        <dbReference type="EMBL" id="CAB5222642.1"/>
    </source>
</evidence>
<reference evidence="1" key="1">
    <citation type="submission" date="2020-05" db="EMBL/GenBank/DDBJ databases">
        <authorList>
            <person name="Chiriac C."/>
            <person name="Salcher M."/>
            <person name="Ghai R."/>
            <person name="Kavagutti S V."/>
        </authorList>
    </citation>
    <scope>NUCLEOTIDE SEQUENCE</scope>
</reference>
<organism evidence="1">
    <name type="scientific">uncultured Caudovirales phage</name>
    <dbReference type="NCBI Taxonomy" id="2100421"/>
    <lineage>
        <taxon>Viruses</taxon>
        <taxon>Duplodnaviria</taxon>
        <taxon>Heunggongvirae</taxon>
        <taxon>Uroviricota</taxon>
        <taxon>Caudoviricetes</taxon>
        <taxon>Peduoviridae</taxon>
        <taxon>Maltschvirus</taxon>
        <taxon>Maltschvirus maltsch</taxon>
    </lineage>
</organism>